<dbReference type="InterPro" id="IPR000504">
    <property type="entry name" value="RRM_dom"/>
</dbReference>
<keyword evidence="2" id="KW-0677">Repeat</keyword>
<dbReference type="PANTHER" id="PTHR48025">
    <property type="entry name" value="OS02G0815200 PROTEIN"/>
    <property type="match status" value="1"/>
</dbReference>
<protein>
    <recommendedName>
        <fullName evidence="5">RRM domain-containing protein</fullName>
    </recommendedName>
</protein>
<organism evidence="6 7">
    <name type="scientific">Pinctada imbricata</name>
    <name type="common">Atlantic pearl-oyster</name>
    <name type="synonym">Pinctada martensii</name>
    <dbReference type="NCBI Taxonomy" id="66713"/>
    <lineage>
        <taxon>Eukaryota</taxon>
        <taxon>Metazoa</taxon>
        <taxon>Spiralia</taxon>
        <taxon>Lophotrochozoa</taxon>
        <taxon>Mollusca</taxon>
        <taxon>Bivalvia</taxon>
        <taxon>Autobranchia</taxon>
        <taxon>Pteriomorphia</taxon>
        <taxon>Pterioida</taxon>
        <taxon>Pterioidea</taxon>
        <taxon>Pteriidae</taxon>
        <taxon>Pinctada</taxon>
    </lineage>
</organism>
<evidence type="ECO:0000256" key="2">
    <source>
        <dbReference type="ARBA" id="ARBA00022737"/>
    </source>
</evidence>
<dbReference type="Proteomes" id="UP001186944">
    <property type="component" value="Unassembled WGS sequence"/>
</dbReference>
<comment type="similarity">
    <text evidence="1">Belongs to the RRM elav family.</text>
</comment>
<dbReference type="FunFam" id="3.30.70.330:FF:000383">
    <property type="entry name" value="Sex lethal, isoform D"/>
    <property type="match status" value="1"/>
</dbReference>
<sequence>MANLDGAKTNLIINYLPQTLSDEDFRSMFLSIGPIKSCKIIRDKNTLYSYGFGFVDYQSPGDAARAITTLNGLSMENKRIKVAYARPNDENSKGANLYVCNLPKHYREEELMDQFQKYGSIVQTRVLVNQVTGQSKGVGFVLFHKKCDAESAMADMDGKTPPGGDQPFSIKFADDNAKKVRPPPGSQNFQHPAYSQGPRFPYSGGMGNHGPMRNPGNRFRYNPMGGGAGNFGNNYGNYNNGYGSGMGGSGMMGQQNQGHILFVYNIGYDADEKTLWQLFAPLGTVQKVNVIMDHAKSQCKGYGFVTMTNYDEAQHAIDCLNGYVFNGKQLSVSFKS</sequence>
<dbReference type="GO" id="GO:1990904">
    <property type="term" value="C:ribonucleoprotein complex"/>
    <property type="evidence" value="ECO:0007669"/>
    <property type="project" value="InterPro"/>
</dbReference>
<proteinExistence type="inferred from homology"/>
<dbReference type="InterPro" id="IPR006548">
    <property type="entry name" value="ELAD_HU_SF"/>
</dbReference>
<dbReference type="InterPro" id="IPR002343">
    <property type="entry name" value="Hud_Sxl_RNA"/>
</dbReference>
<dbReference type="GO" id="GO:0005737">
    <property type="term" value="C:cytoplasm"/>
    <property type="evidence" value="ECO:0007669"/>
    <property type="project" value="UniProtKB-ARBA"/>
</dbReference>
<keyword evidence="7" id="KW-1185">Reference proteome</keyword>
<dbReference type="PROSITE" id="PS50102">
    <property type="entry name" value="RRM"/>
    <property type="match status" value="3"/>
</dbReference>
<dbReference type="Pfam" id="PF00076">
    <property type="entry name" value="RRM_1"/>
    <property type="match status" value="3"/>
</dbReference>
<dbReference type="InterPro" id="IPR012677">
    <property type="entry name" value="Nucleotide-bd_a/b_plait_sf"/>
</dbReference>
<evidence type="ECO:0000256" key="3">
    <source>
        <dbReference type="ARBA" id="ARBA00022884"/>
    </source>
</evidence>
<dbReference type="GO" id="GO:0009967">
    <property type="term" value="P:positive regulation of signal transduction"/>
    <property type="evidence" value="ECO:0007669"/>
    <property type="project" value="UniProtKB-ARBA"/>
</dbReference>
<dbReference type="NCBIfam" id="TIGR01661">
    <property type="entry name" value="ELAV_HUD_SF"/>
    <property type="match status" value="1"/>
</dbReference>
<dbReference type="EMBL" id="VSWD01000011">
    <property type="protein sequence ID" value="KAK3087541.1"/>
    <property type="molecule type" value="Genomic_DNA"/>
</dbReference>
<dbReference type="InterPro" id="IPR050502">
    <property type="entry name" value="Euk_RNA-bind_prot"/>
</dbReference>
<evidence type="ECO:0000256" key="1">
    <source>
        <dbReference type="ARBA" id="ARBA00006266"/>
    </source>
</evidence>
<feature type="domain" description="RRM" evidence="5">
    <location>
        <begin position="259"/>
        <end position="336"/>
    </location>
</feature>
<gene>
    <name evidence="6" type="ORF">FSP39_007329</name>
</gene>
<evidence type="ECO:0000259" key="5">
    <source>
        <dbReference type="PROSITE" id="PS50102"/>
    </source>
</evidence>
<dbReference type="PANTHER" id="PTHR48025:SF1">
    <property type="entry name" value="RRM DOMAIN-CONTAINING PROTEIN"/>
    <property type="match status" value="1"/>
</dbReference>
<dbReference type="Gene3D" id="3.30.70.330">
    <property type="match status" value="3"/>
</dbReference>
<accession>A0AA88XLG7</accession>
<dbReference type="SMART" id="SM00361">
    <property type="entry name" value="RRM_1"/>
    <property type="match status" value="3"/>
</dbReference>
<dbReference type="PRINTS" id="PR00961">
    <property type="entry name" value="HUDSXLRNA"/>
</dbReference>
<dbReference type="InterPro" id="IPR035979">
    <property type="entry name" value="RBD_domain_sf"/>
</dbReference>
<comment type="caution">
    <text evidence="6">The sequence shown here is derived from an EMBL/GenBank/DDBJ whole genome shotgun (WGS) entry which is preliminary data.</text>
</comment>
<name>A0AA88XLG7_PINIB</name>
<feature type="domain" description="RRM" evidence="5">
    <location>
        <begin position="9"/>
        <end position="87"/>
    </location>
</feature>
<dbReference type="SMART" id="SM00360">
    <property type="entry name" value="RRM"/>
    <property type="match status" value="3"/>
</dbReference>
<keyword evidence="3 4" id="KW-0694">RNA-binding</keyword>
<evidence type="ECO:0000313" key="6">
    <source>
        <dbReference type="EMBL" id="KAK3087541.1"/>
    </source>
</evidence>
<evidence type="ECO:0000256" key="4">
    <source>
        <dbReference type="PROSITE-ProRule" id="PRU00176"/>
    </source>
</evidence>
<evidence type="ECO:0000313" key="7">
    <source>
        <dbReference type="Proteomes" id="UP001186944"/>
    </source>
</evidence>
<dbReference type="CDD" id="cd12649">
    <property type="entry name" value="RRM1_SXL"/>
    <property type="match status" value="1"/>
</dbReference>
<feature type="domain" description="RRM" evidence="5">
    <location>
        <begin position="95"/>
        <end position="175"/>
    </location>
</feature>
<dbReference type="GO" id="GO:0010629">
    <property type="term" value="P:negative regulation of gene expression"/>
    <property type="evidence" value="ECO:0007669"/>
    <property type="project" value="UniProtKB-ARBA"/>
</dbReference>
<dbReference type="SUPFAM" id="SSF54928">
    <property type="entry name" value="RNA-binding domain, RBD"/>
    <property type="match status" value="2"/>
</dbReference>
<dbReference type="InterPro" id="IPR003954">
    <property type="entry name" value="RRM_euk-type"/>
</dbReference>
<dbReference type="AlphaFoldDB" id="A0AA88XLG7"/>
<dbReference type="GO" id="GO:0003729">
    <property type="term" value="F:mRNA binding"/>
    <property type="evidence" value="ECO:0007669"/>
    <property type="project" value="TreeGrafter"/>
</dbReference>
<reference evidence="6" key="1">
    <citation type="submission" date="2019-08" db="EMBL/GenBank/DDBJ databases">
        <title>The improved chromosome-level genome for the pearl oyster Pinctada fucata martensii using PacBio sequencing and Hi-C.</title>
        <authorList>
            <person name="Zheng Z."/>
        </authorList>
    </citation>
    <scope>NUCLEOTIDE SEQUENCE</scope>
    <source>
        <strain evidence="6">ZZ-2019</strain>
        <tissue evidence="6">Adductor muscle</tissue>
    </source>
</reference>